<sequence>MADEEAALVRTLNDYLNSERVTQLSPIVFPRPTTIVNTFVVKSDYNRCTPTFHGTEREDPYQHIREFEEVLQSFVSVDAHLNQTRLRLFPFTLKDKVKTWFHSLKPQSLTTWGEVQDDFHKKFFLASQTKLLMDQIQNFKQREGEAFHQYWERYKDWLSADYLDELAKKSLTWNYEDVDDRAMASQGPDGSGNFSINEHHAIKTKMEPLAKKLEKLELKGEKEVKAINRIEEVCVICETMGHTTDNCQSIPALNPFDPTILI</sequence>
<gene>
    <name evidence="1" type="ORF">RHMOL_Rhmol04G0231100</name>
</gene>
<dbReference type="Proteomes" id="UP001062846">
    <property type="component" value="Chromosome 4"/>
</dbReference>
<reference evidence="1" key="1">
    <citation type="submission" date="2022-02" db="EMBL/GenBank/DDBJ databases">
        <title>Plant Genome Project.</title>
        <authorList>
            <person name="Zhang R.-G."/>
        </authorList>
    </citation>
    <scope>NUCLEOTIDE SEQUENCE</scope>
    <source>
        <strain evidence="1">AT1</strain>
    </source>
</reference>
<evidence type="ECO:0000313" key="2">
    <source>
        <dbReference type="Proteomes" id="UP001062846"/>
    </source>
</evidence>
<protein>
    <submittedName>
        <fullName evidence="1">Uncharacterized protein</fullName>
    </submittedName>
</protein>
<dbReference type="EMBL" id="CM046391">
    <property type="protein sequence ID" value="KAI8560119.1"/>
    <property type="molecule type" value="Genomic_DNA"/>
</dbReference>
<organism evidence="1 2">
    <name type="scientific">Rhododendron molle</name>
    <name type="common">Chinese azalea</name>
    <name type="synonym">Azalea mollis</name>
    <dbReference type="NCBI Taxonomy" id="49168"/>
    <lineage>
        <taxon>Eukaryota</taxon>
        <taxon>Viridiplantae</taxon>
        <taxon>Streptophyta</taxon>
        <taxon>Embryophyta</taxon>
        <taxon>Tracheophyta</taxon>
        <taxon>Spermatophyta</taxon>
        <taxon>Magnoliopsida</taxon>
        <taxon>eudicotyledons</taxon>
        <taxon>Gunneridae</taxon>
        <taxon>Pentapetalae</taxon>
        <taxon>asterids</taxon>
        <taxon>Ericales</taxon>
        <taxon>Ericaceae</taxon>
        <taxon>Ericoideae</taxon>
        <taxon>Rhodoreae</taxon>
        <taxon>Rhododendron</taxon>
    </lineage>
</organism>
<accession>A0ACC0P4N8</accession>
<name>A0ACC0P4N8_RHOML</name>
<keyword evidence="2" id="KW-1185">Reference proteome</keyword>
<evidence type="ECO:0000313" key="1">
    <source>
        <dbReference type="EMBL" id="KAI8560119.1"/>
    </source>
</evidence>
<proteinExistence type="predicted"/>
<comment type="caution">
    <text evidence="1">The sequence shown here is derived from an EMBL/GenBank/DDBJ whole genome shotgun (WGS) entry which is preliminary data.</text>
</comment>